<sequence>MAHLAFLTSAHDTSSRAPAKELDHERRFVIDICSNALIMTKLTMSDRLPHRLKLTALLRQPGSSRGARAHVQQGVKKMKNTLKATFVALTAAVAVLQANTSLAQAPAMPDPAQLTSAIDGIKAKYKPALDAIVAEGEDTTKDLPSKEETMIGVSIGKMKRQDWHVKIPEFSMRQQTWFVKVPEFTMNEKRWSFDIPEPCMKYTKLPWGGGLHLPGTCSKRLDWYVKVPEVTVKEQKWILDIPEVTMKEQHWILDIPEIKVESSKKRIDEAKAKGEELSERGQEIAAKMDSEIKTATRAFLTDTRSAVAAQFDPAVNLMKAAIEAAPEGAKGELKAQLVTVEGSKADALKTIDDQIAATGN</sequence>
<dbReference type="EMBL" id="WPHR01000016">
    <property type="protein sequence ID" value="MUZ74444.1"/>
    <property type="molecule type" value="Genomic_DNA"/>
</dbReference>
<comment type="caution">
    <text evidence="1">The sequence shown here is derived from an EMBL/GenBank/DDBJ whole genome shotgun (WGS) entry which is preliminary data.</text>
</comment>
<protein>
    <submittedName>
        <fullName evidence="1">Uncharacterized protein</fullName>
    </submittedName>
</protein>
<name>A0A6L6VFG5_AGRVI</name>
<dbReference type="Proteomes" id="UP000477951">
    <property type="component" value="Unassembled WGS sequence"/>
</dbReference>
<reference evidence="1 2" key="1">
    <citation type="submission" date="2019-12" db="EMBL/GenBank/DDBJ databases">
        <title>Whole-genome sequencing of Allorhizobium vitis.</title>
        <authorList>
            <person name="Gan H.M."/>
            <person name="Szegedi E."/>
            <person name="Burr T."/>
            <person name="Savka M.A."/>
        </authorList>
    </citation>
    <scope>NUCLEOTIDE SEQUENCE [LARGE SCALE GENOMIC DNA]</scope>
    <source>
        <strain evidence="1 2">CG516</strain>
    </source>
</reference>
<proteinExistence type="predicted"/>
<gene>
    <name evidence="1" type="ORF">GOZ90_17285</name>
</gene>
<evidence type="ECO:0000313" key="2">
    <source>
        <dbReference type="Proteomes" id="UP000477951"/>
    </source>
</evidence>
<dbReference type="RefSeq" id="WP_156615440.1">
    <property type="nucleotide sequence ID" value="NZ_WPHR01000016.1"/>
</dbReference>
<accession>A0A6L6VFG5</accession>
<evidence type="ECO:0000313" key="1">
    <source>
        <dbReference type="EMBL" id="MUZ74444.1"/>
    </source>
</evidence>
<dbReference type="AlphaFoldDB" id="A0A6L6VFG5"/>
<organism evidence="1 2">
    <name type="scientific">Agrobacterium vitis</name>
    <name type="common">Rhizobium vitis</name>
    <dbReference type="NCBI Taxonomy" id="373"/>
    <lineage>
        <taxon>Bacteria</taxon>
        <taxon>Pseudomonadati</taxon>
        <taxon>Pseudomonadota</taxon>
        <taxon>Alphaproteobacteria</taxon>
        <taxon>Hyphomicrobiales</taxon>
        <taxon>Rhizobiaceae</taxon>
        <taxon>Rhizobium/Agrobacterium group</taxon>
        <taxon>Agrobacterium</taxon>
    </lineage>
</organism>